<evidence type="ECO:0000256" key="1">
    <source>
        <dbReference type="ARBA" id="ARBA00009275"/>
    </source>
</evidence>
<dbReference type="InterPro" id="IPR018228">
    <property type="entry name" value="DNase_TatD-rel_CS"/>
</dbReference>
<keyword evidence="5" id="KW-1185">Reference proteome</keyword>
<reference evidence="4 5" key="1">
    <citation type="submission" date="2013-12" db="EMBL/GenBank/DDBJ databases">
        <authorList>
            <consortium name="DOE Joint Genome Institute"/>
            <person name="Kappler U."/>
            <person name="Huntemann M."/>
            <person name="Han J."/>
            <person name="Chen A."/>
            <person name="Kyrpides N."/>
            <person name="Mavromatis K."/>
            <person name="Markowitz V."/>
            <person name="Palaniappan K."/>
            <person name="Ivanova N."/>
            <person name="Schaumberg A."/>
            <person name="Pati A."/>
            <person name="Liolios K."/>
            <person name="Nordberg H.P."/>
            <person name="Cantor M.N."/>
            <person name="Hua S.X."/>
            <person name="Woyke T."/>
        </authorList>
    </citation>
    <scope>NUCLEOTIDE SEQUENCE [LARGE SCALE GENOMIC DNA]</scope>
    <source>
        <strain evidence="5">AL2</strain>
    </source>
</reference>
<dbReference type="GO" id="GO:0016788">
    <property type="term" value="F:hydrolase activity, acting on ester bonds"/>
    <property type="evidence" value="ECO:0007669"/>
    <property type="project" value="InterPro"/>
</dbReference>
<evidence type="ECO:0000313" key="5">
    <source>
        <dbReference type="Proteomes" id="UP000005380"/>
    </source>
</evidence>
<feature type="binding site" evidence="3">
    <location>
        <position position="145"/>
    </location>
    <ligand>
        <name>a divalent metal cation</name>
        <dbReference type="ChEBI" id="CHEBI:60240"/>
        <label>2</label>
    </ligand>
</feature>
<name>W0DU26_9GAMM</name>
<dbReference type="SUPFAM" id="SSF51556">
    <property type="entry name" value="Metallo-dependent hydrolases"/>
    <property type="match status" value="1"/>
</dbReference>
<dbReference type="InterPro" id="IPR032466">
    <property type="entry name" value="Metal_Hydrolase"/>
</dbReference>
<sequence>MLLFDSHAHLDSISYPKSVDISNVIAVAVDLKTSLYFSYYSSLNQHLKVYPFVGLHPWFIERNFESDLNSLRQLIIESGVSIYGIGEIGLDYSRNANNKIDQQACFEAQVAMAVEFSLPVSVHCVKAFNDLYSILRPSRVKGVIHSFPLRQHEAKRFVSLGLKLGLNPRILSSNLTKRHAFYQQFPLSVWVVESDFPNLNHHNVCNDPRLGMLALIKDLALAYRISDEEVAVQIYNTTQQLLMSH</sequence>
<dbReference type="PANTHER" id="PTHR46124">
    <property type="entry name" value="D-AMINOACYL-TRNA DEACYLASE"/>
    <property type="match status" value="1"/>
</dbReference>
<feature type="binding site" evidence="3">
    <location>
        <position position="195"/>
    </location>
    <ligand>
        <name>a divalent metal cation</name>
        <dbReference type="ChEBI" id="CHEBI:60240"/>
        <label>1</label>
    </ligand>
</feature>
<evidence type="ECO:0000256" key="2">
    <source>
        <dbReference type="ARBA" id="ARBA00022801"/>
    </source>
</evidence>
<organism evidence="4 5">
    <name type="scientific">Thiomicrospira aerophila AL3</name>
    <dbReference type="NCBI Taxonomy" id="717772"/>
    <lineage>
        <taxon>Bacteria</taxon>
        <taxon>Pseudomonadati</taxon>
        <taxon>Pseudomonadota</taxon>
        <taxon>Gammaproteobacteria</taxon>
        <taxon>Thiotrichales</taxon>
        <taxon>Piscirickettsiaceae</taxon>
        <taxon>Thiomicrospira</taxon>
    </lineage>
</organism>
<comment type="similarity">
    <text evidence="1">Belongs to the metallo-dependent hydrolases superfamily. TatD-type hydrolase family.</text>
</comment>
<dbReference type="GO" id="GO:0046872">
    <property type="term" value="F:metal ion binding"/>
    <property type="evidence" value="ECO:0007669"/>
    <property type="project" value="UniProtKB-KW"/>
</dbReference>
<dbReference type="InterPro" id="IPR001130">
    <property type="entry name" value="TatD-like"/>
</dbReference>
<dbReference type="AlphaFoldDB" id="W0DU26"/>
<feature type="binding site" evidence="3">
    <location>
        <position position="7"/>
    </location>
    <ligand>
        <name>a divalent metal cation</name>
        <dbReference type="ChEBI" id="CHEBI:60240"/>
        <label>1</label>
    </ligand>
</feature>
<dbReference type="Gene3D" id="3.20.20.140">
    <property type="entry name" value="Metal-dependent hydrolases"/>
    <property type="match status" value="1"/>
</dbReference>
<proteinExistence type="inferred from homology"/>
<dbReference type="PANTHER" id="PTHR46124:SF4">
    <property type="entry name" value="HYDROLASE TATD"/>
    <property type="match status" value="1"/>
</dbReference>
<dbReference type="CDD" id="cd01310">
    <property type="entry name" value="TatD_DNAse"/>
    <property type="match status" value="1"/>
</dbReference>
<dbReference type="eggNOG" id="COG0084">
    <property type="taxonomic scope" value="Bacteria"/>
</dbReference>
<evidence type="ECO:0000256" key="3">
    <source>
        <dbReference type="PIRSR" id="PIRSR005902-1"/>
    </source>
</evidence>
<dbReference type="KEGG" id="tao:THIAE_00885"/>
<keyword evidence="3" id="KW-0479">Metal-binding</keyword>
<evidence type="ECO:0000313" key="4">
    <source>
        <dbReference type="EMBL" id="AHF00499.1"/>
    </source>
</evidence>
<dbReference type="OrthoDB" id="9810005at2"/>
<keyword evidence="2 4" id="KW-0378">Hydrolase</keyword>
<feature type="binding site" evidence="3">
    <location>
        <position position="9"/>
    </location>
    <ligand>
        <name>a divalent metal cation</name>
        <dbReference type="ChEBI" id="CHEBI:60240"/>
        <label>1</label>
    </ligand>
</feature>
<feature type="binding site" evidence="3">
    <location>
        <position position="123"/>
    </location>
    <ligand>
        <name>a divalent metal cation</name>
        <dbReference type="ChEBI" id="CHEBI:60240"/>
        <label>2</label>
    </ligand>
</feature>
<dbReference type="Pfam" id="PF01026">
    <property type="entry name" value="TatD_DNase"/>
    <property type="match status" value="1"/>
</dbReference>
<dbReference type="InParanoid" id="W0DU26"/>
<gene>
    <name evidence="4" type="ORF">THIAE_00885</name>
</gene>
<dbReference type="RefSeq" id="WP_006459585.1">
    <property type="nucleotide sequence ID" value="NZ_CP007030.1"/>
</dbReference>
<accession>W0DU26</accession>
<dbReference type="GO" id="GO:0005829">
    <property type="term" value="C:cytosol"/>
    <property type="evidence" value="ECO:0007669"/>
    <property type="project" value="TreeGrafter"/>
</dbReference>
<dbReference type="STRING" id="717772.THIAE_00885"/>
<feature type="binding site" evidence="3">
    <location>
        <position position="87"/>
    </location>
    <ligand>
        <name>a divalent metal cation</name>
        <dbReference type="ChEBI" id="CHEBI:60240"/>
        <label>1</label>
    </ligand>
</feature>
<dbReference type="PROSITE" id="PS01137">
    <property type="entry name" value="TATD_1"/>
    <property type="match status" value="1"/>
</dbReference>
<protein>
    <submittedName>
        <fullName evidence="4">TatD family hydrolase</fullName>
    </submittedName>
</protein>
<dbReference type="Proteomes" id="UP000005380">
    <property type="component" value="Chromosome"/>
</dbReference>
<dbReference type="PIRSF" id="PIRSF005902">
    <property type="entry name" value="DNase_TatD"/>
    <property type="match status" value="1"/>
</dbReference>
<dbReference type="HOGENOM" id="CLU_031506_0_0_6"/>
<dbReference type="EMBL" id="CP007030">
    <property type="protein sequence ID" value="AHF00499.1"/>
    <property type="molecule type" value="Genomic_DNA"/>
</dbReference>